<sequence length="652" mass="74011">MDAAFIWKLSKLGQIGSSRQRYDDDFSDRLNYQYTSVLFFLFIGLIGIRQYVGKPIQCWIPQEFTRGWEEYAENYCWVANTYFAALQKRLPLIPDRRASHLVYYQWAPIALATQALLFYLPCLIWRIGMRHSGFSVHRVLQLAAESNELVPEVAHKTVHAMARYMEAYIQRQRVYRKKRSGERRRGSTSAKFHQSPQIEIQLPSNEAQWEKDAGQPNHSLQGSPPAYQPPPAPPAGAAEMGQNTSASMLQRWRKPPPPPPPPPHFPLPPSTSAGEQPHSNNAVRFSTDAGHIESEVSESLIKPSSASPALRAKPSCYRFSMKPSKDNAYPWSICRSLTWYCRNRRINTSLSLFQFSRESGTYLTFLYFFVKFLYVVNAVGQIYLMECFVGSKVTFYGAAVLADLIAGRDWQQSGHFPRVTFCDMEAKKLGKNHVYTIQCVLPINMFLEKIYIFLWFWHIMLTIVTLTSLIGWIKCLFWRRGRLKFVRRYLKAVGFLPRMLDPRDRQRTRQFVEEYLTADAFFLIRLIGTNNGDLLASELTSELWSCFLYRAAGPKSPALPPQVARLCPKHAVCTCQICVGGRVNIASVTAAVSGVPKPEASIFEMKNYPEKSPASQQPGCGCEGNRSGEAKEMPSRNKSSAGGDSNTPEDIV</sequence>
<feature type="transmembrane region" description="Helical" evidence="9">
    <location>
        <begin position="103"/>
        <end position="125"/>
    </location>
</feature>
<keyword evidence="4 9" id="KW-0812">Transmembrane</keyword>
<dbReference type="PANTHER" id="PTHR11893:SF30">
    <property type="entry name" value="INNEXIN UNC-9"/>
    <property type="match status" value="1"/>
</dbReference>
<feature type="region of interest" description="Disordered" evidence="10">
    <location>
        <begin position="175"/>
        <end position="282"/>
    </location>
</feature>
<dbReference type="WBParaSite" id="MCU_001581-RB">
    <property type="protein sequence ID" value="MCU_001581-RB"/>
    <property type="gene ID" value="MCU_001581"/>
</dbReference>
<reference evidence="11" key="1">
    <citation type="submission" date="2019-11" db="UniProtKB">
        <authorList>
            <consortium name="WormBaseParasite"/>
        </authorList>
    </citation>
    <scope>IDENTIFICATION</scope>
</reference>
<dbReference type="PROSITE" id="PS51013">
    <property type="entry name" value="PANNEXIN"/>
    <property type="match status" value="1"/>
</dbReference>
<gene>
    <name evidence="9" type="primary">inx</name>
</gene>
<evidence type="ECO:0000313" key="11">
    <source>
        <dbReference type="WBParaSite" id="MCU_001581-RB"/>
    </source>
</evidence>
<dbReference type="AlphaFoldDB" id="A0A5K3ENU4"/>
<evidence type="ECO:0000256" key="5">
    <source>
        <dbReference type="ARBA" id="ARBA00022989"/>
    </source>
</evidence>
<evidence type="ECO:0000256" key="1">
    <source>
        <dbReference type="ARBA" id="ARBA00004651"/>
    </source>
</evidence>
<evidence type="ECO:0000256" key="7">
    <source>
        <dbReference type="ARBA" id="ARBA00023136"/>
    </source>
</evidence>
<keyword evidence="3" id="KW-1003">Cell membrane</keyword>
<keyword evidence="5 9" id="KW-1133">Transmembrane helix</keyword>
<comment type="similarity">
    <text evidence="9">Belongs to the pannexin family.</text>
</comment>
<feature type="compositionally biased region" description="Basic and acidic residues" evidence="10">
    <location>
        <begin position="626"/>
        <end position="635"/>
    </location>
</feature>
<dbReference type="GO" id="GO:0005886">
    <property type="term" value="C:plasma membrane"/>
    <property type="evidence" value="ECO:0007669"/>
    <property type="project" value="UniProtKB-SubCell"/>
</dbReference>
<feature type="compositionally biased region" description="Polar residues" evidence="10">
    <location>
        <begin position="188"/>
        <end position="207"/>
    </location>
</feature>
<feature type="compositionally biased region" description="Pro residues" evidence="10">
    <location>
        <begin position="255"/>
        <end position="269"/>
    </location>
</feature>
<dbReference type="PANTHER" id="PTHR11893">
    <property type="entry name" value="INNEXIN"/>
    <property type="match status" value="1"/>
</dbReference>
<keyword evidence="6 9" id="KW-0406">Ion transport</keyword>
<name>A0A5K3ENU4_MESCO</name>
<accession>A0A5K3ENU4</accession>
<dbReference type="InterPro" id="IPR000990">
    <property type="entry name" value="Innexin"/>
</dbReference>
<evidence type="ECO:0000256" key="3">
    <source>
        <dbReference type="ARBA" id="ARBA00022475"/>
    </source>
</evidence>
<protein>
    <recommendedName>
        <fullName evidence="9">Innexin</fullName>
    </recommendedName>
</protein>
<evidence type="ECO:0000256" key="6">
    <source>
        <dbReference type="ARBA" id="ARBA00023065"/>
    </source>
</evidence>
<feature type="transmembrane region" description="Helical" evidence="9">
    <location>
        <begin position="31"/>
        <end position="52"/>
    </location>
</feature>
<keyword evidence="8 9" id="KW-0407">Ion channel</keyword>
<evidence type="ECO:0000256" key="2">
    <source>
        <dbReference type="ARBA" id="ARBA00022448"/>
    </source>
</evidence>
<evidence type="ECO:0000256" key="8">
    <source>
        <dbReference type="ARBA" id="ARBA00023303"/>
    </source>
</evidence>
<dbReference type="Pfam" id="PF00876">
    <property type="entry name" value="Innexin"/>
    <property type="match status" value="2"/>
</dbReference>
<organism evidence="11">
    <name type="scientific">Mesocestoides corti</name>
    <name type="common">Flatworm</name>
    <dbReference type="NCBI Taxonomy" id="53468"/>
    <lineage>
        <taxon>Eukaryota</taxon>
        <taxon>Metazoa</taxon>
        <taxon>Spiralia</taxon>
        <taxon>Lophotrochozoa</taxon>
        <taxon>Platyhelminthes</taxon>
        <taxon>Cestoda</taxon>
        <taxon>Eucestoda</taxon>
        <taxon>Cyclophyllidea</taxon>
        <taxon>Mesocestoididae</taxon>
        <taxon>Mesocestoides</taxon>
    </lineage>
</organism>
<keyword evidence="7 9" id="KW-0472">Membrane</keyword>
<dbReference type="GO" id="GO:0005921">
    <property type="term" value="C:gap junction"/>
    <property type="evidence" value="ECO:0007669"/>
    <property type="project" value="UniProtKB-UniRule"/>
</dbReference>
<evidence type="ECO:0000256" key="9">
    <source>
        <dbReference type="RuleBase" id="RU010713"/>
    </source>
</evidence>
<feature type="transmembrane region" description="Helical" evidence="9">
    <location>
        <begin position="362"/>
        <end position="384"/>
    </location>
</feature>
<comment type="subcellular location">
    <subcellularLocation>
        <location evidence="1 9">Cell membrane</location>
        <topology evidence="1 9">Multi-pass membrane protein</topology>
    </subcellularLocation>
</comment>
<evidence type="ECO:0000256" key="4">
    <source>
        <dbReference type="ARBA" id="ARBA00022692"/>
    </source>
</evidence>
<dbReference type="GO" id="GO:0034220">
    <property type="term" value="P:monoatomic ion transmembrane transport"/>
    <property type="evidence" value="ECO:0007669"/>
    <property type="project" value="UniProtKB-KW"/>
</dbReference>
<keyword evidence="2 9" id="KW-0813">Transport</keyword>
<comment type="function">
    <text evidence="9">Structural component of the gap junctions.</text>
</comment>
<proteinExistence type="inferred from homology"/>
<dbReference type="GO" id="GO:0005243">
    <property type="term" value="F:gap junction channel activity"/>
    <property type="evidence" value="ECO:0007669"/>
    <property type="project" value="TreeGrafter"/>
</dbReference>
<feature type="compositionally biased region" description="Polar residues" evidence="10">
    <location>
        <begin position="636"/>
        <end position="652"/>
    </location>
</feature>
<dbReference type="PRINTS" id="PR01262">
    <property type="entry name" value="INNEXIN"/>
</dbReference>
<feature type="region of interest" description="Disordered" evidence="10">
    <location>
        <begin position="606"/>
        <end position="652"/>
    </location>
</feature>
<feature type="transmembrane region" description="Helical" evidence="9">
    <location>
        <begin position="450"/>
        <end position="478"/>
    </location>
</feature>
<evidence type="ECO:0000256" key="10">
    <source>
        <dbReference type="SAM" id="MobiDB-lite"/>
    </source>
</evidence>
<feature type="compositionally biased region" description="Polar residues" evidence="10">
    <location>
        <begin position="270"/>
        <end position="282"/>
    </location>
</feature>